<dbReference type="FunFam" id="3.30.200.20:FF:001008">
    <property type="entry name" value="Serine/threonine-protein kinase cek1"/>
    <property type="match status" value="1"/>
</dbReference>
<feature type="modified residue" description="4-aspartylphosphate" evidence="10">
    <location>
        <position position="1798"/>
    </location>
</feature>
<dbReference type="InterPro" id="IPR000719">
    <property type="entry name" value="Prot_kinase_dom"/>
</dbReference>
<feature type="region of interest" description="Disordered" evidence="12">
    <location>
        <begin position="1355"/>
        <end position="1375"/>
    </location>
</feature>
<feature type="compositionally biased region" description="Polar residues" evidence="12">
    <location>
        <begin position="1690"/>
        <end position="1713"/>
    </location>
</feature>
<feature type="compositionally biased region" description="Low complexity" evidence="12">
    <location>
        <begin position="909"/>
        <end position="926"/>
    </location>
</feature>
<evidence type="ECO:0000256" key="9">
    <source>
        <dbReference type="ARBA" id="ARBA00048679"/>
    </source>
</evidence>
<feature type="region of interest" description="Disordered" evidence="12">
    <location>
        <begin position="420"/>
        <end position="471"/>
    </location>
</feature>
<dbReference type="SMART" id="SM00133">
    <property type="entry name" value="S_TK_X"/>
    <property type="match status" value="1"/>
</dbReference>
<dbReference type="SUPFAM" id="SSF56112">
    <property type="entry name" value="Protein kinase-like (PK-like)"/>
    <property type="match status" value="1"/>
</dbReference>
<dbReference type="Gene3D" id="3.30.450.20">
    <property type="entry name" value="PAS domain"/>
    <property type="match status" value="1"/>
</dbReference>
<keyword evidence="11" id="KW-0175">Coiled coil</keyword>
<dbReference type="Gene3D" id="1.10.510.10">
    <property type="entry name" value="Transferase(Phosphotransferase) domain 1"/>
    <property type="match status" value="2"/>
</dbReference>
<dbReference type="GO" id="GO:0005524">
    <property type="term" value="F:ATP binding"/>
    <property type="evidence" value="ECO:0007669"/>
    <property type="project" value="UniProtKB-KW"/>
</dbReference>
<dbReference type="PANTHER" id="PTHR24356">
    <property type="entry name" value="SERINE/THREONINE-PROTEIN KINASE"/>
    <property type="match status" value="1"/>
</dbReference>
<feature type="compositionally biased region" description="Basic and acidic residues" evidence="12">
    <location>
        <begin position="144"/>
        <end position="162"/>
    </location>
</feature>
<feature type="region of interest" description="Disordered" evidence="12">
    <location>
        <begin position="84"/>
        <end position="116"/>
    </location>
</feature>
<dbReference type="GO" id="GO:0000160">
    <property type="term" value="P:phosphorelay signal transduction system"/>
    <property type="evidence" value="ECO:0007669"/>
    <property type="project" value="InterPro"/>
</dbReference>
<feature type="compositionally biased region" description="Low complexity" evidence="12">
    <location>
        <begin position="170"/>
        <end position="187"/>
    </location>
</feature>
<name>A0A2G8STE5_9APHY</name>
<dbReference type="PROSITE" id="PS00108">
    <property type="entry name" value="PROTEIN_KINASE_ST"/>
    <property type="match status" value="1"/>
</dbReference>
<keyword evidence="7" id="KW-0067">ATP-binding</keyword>
<keyword evidence="5" id="KW-0547">Nucleotide-binding</keyword>
<keyword evidence="4" id="KW-0808">Transferase</keyword>
<feature type="compositionally biased region" description="Low complexity" evidence="12">
    <location>
        <begin position="1642"/>
        <end position="1655"/>
    </location>
</feature>
<feature type="coiled-coil region" evidence="11">
    <location>
        <begin position="685"/>
        <end position="712"/>
    </location>
</feature>
<evidence type="ECO:0000256" key="12">
    <source>
        <dbReference type="SAM" id="MobiDB-lite"/>
    </source>
</evidence>
<evidence type="ECO:0000259" key="13">
    <source>
        <dbReference type="PROSITE" id="PS50011"/>
    </source>
</evidence>
<feature type="region of interest" description="Disordered" evidence="12">
    <location>
        <begin position="1586"/>
        <end position="1672"/>
    </location>
</feature>
<feature type="region of interest" description="Disordered" evidence="12">
    <location>
        <begin position="1"/>
        <end position="52"/>
    </location>
</feature>
<dbReference type="EC" id="2.7.11.1" evidence="1"/>
<evidence type="ECO:0000256" key="8">
    <source>
        <dbReference type="ARBA" id="ARBA00047899"/>
    </source>
</evidence>
<feature type="compositionally biased region" description="Polar residues" evidence="12">
    <location>
        <begin position="230"/>
        <end position="242"/>
    </location>
</feature>
<dbReference type="SMART" id="SM00448">
    <property type="entry name" value="REC"/>
    <property type="match status" value="1"/>
</dbReference>
<feature type="compositionally biased region" description="Acidic residues" evidence="12">
    <location>
        <begin position="869"/>
        <end position="881"/>
    </location>
</feature>
<keyword evidence="2" id="KW-0723">Serine/threonine-protein kinase</keyword>
<dbReference type="STRING" id="1077348.A0A2G8STE5"/>
<evidence type="ECO:0000259" key="15">
    <source>
        <dbReference type="PROSITE" id="PS51285"/>
    </source>
</evidence>
<proteinExistence type="predicted"/>
<dbReference type="SUPFAM" id="SSF52172">
    <property type="entry name" value="CheY-like"/>
    <property type="match status" value="1"/>
</dbReference>
<dbReference type="GO" id="GO:1901992">
    <property type="term" value="P:positive regulation of mitotic cell cycle phase transition"/>
    <property type="evidence" value="ECO:0007669"/>
    <property type="project" value="UniProtKB-ARBA"/>
</dbReference>
<feature type="domain" description="Protein kinase" evidence="13">
    <location>
        <begin position="1089"/>
        <end position="1473"/>
    </location>
</feature>
<dbReference type="InterPro" id="IPR011009">
    <property type="entry name" value="Kinase-like_dom_sf"/>
</dbReference>
<feature type="region of interest" description="Disordered" evidence="12">
    <location>
        <begin position="129"/>
        <end position="286"/>
    </location>
</feature>
<dbReference type="InterPro" id="IPR011006">
    <property type="entry name" value="CheY-like_superfamily"/>
</dbReference>
<evidence type="ECO:0000256" key="10">
    <source>
        <dbReference type="PROSITE-ProRule" id="PRU00169"/>
    </source>
</evidence>
<dbReference type="FunFam" id="1.10.510.10:FF:000580">
    <property type="entry name" value="AGC protein kinase"/>
    <property type="match status" value="1"/>
</dbReference>
<evidence type="ECO:0000259" key="14">
    <source>
        <dbReference type="PROSITE" id="PS50110"/>
    </source>
</evidence>
<evidence type="ECO:0000256" key="6">
    <source>
        <dbReference type="ARBA" id="ARBA00022777"/>
    </source>
</evidence>
<reference evidence="16 17" key="1">
    <citation type="journal article" date="2015" name="Sci. Rep.">
        <title>Chromosome-level genome map provides insights into diverse defense mechanisms in the medicinal fungus Ganoderma sinense.</title>
        <authorList>
            <person name="Zhu Y."/>
            <person name="Xu J."/>
            <person name="Sun C."/>
            <person name="Zhou S."/>
            <person name="Xu H."/>
            <person name="Nelson D.R."/>
            <person name="Qian J."/>
            <person name="Song J."/>
            <person name="Luo H."/>
            <person name="Xiang L."/>
            <person name="Li Y."/>
            <person name="Xu Z."/>
            <person name="Ji A."/>
            <person name="Wang L."/>
            <person name="Lu S."/>
            <person name="Hayward A."/>
            <person name="Sun W."/>
            <person name="Li X."/>
            <person name="Schwartz D.C."/>
            <person name="Wang Y."/>
            <person name="Chen S."/>
        </authorList>
    </citation>
    <scope>NUCLEOTIDE SEQUENCE [LARGE SCALE GENOMIC DNA]</scope>
    <source>
        <strain evidence="16 17">ZZ0214-1</strain>
    </source>
</reference>
<dbReference type="Gene3D" id="3.40.50.2300">
    <property type="match status" value="1"/>
</dbReference>
<dbReference type="PROSITE" id="PS50011">
    <property type="entry name" value="PROTEIN_KINASE_DOM"/>
    <property type="match status" value="1"/>
</dbReference>
<organism evidence="16 17">
    <name type="scientific">Ganoderma sinense ZZ0214-1</name>
    <dbReference type="NCBI Taxonomy" id="1077348"/>
    <lineage>
        <taxon>Eukaryota</taxon>
        <taxon>Fungi</taxon>
        <taxon>Dikarya</taxon>
        <taxon>Basidiomycota</taxon>
        <taxon>Agaricomycotina</taxon>
        <taxon>Agaricomycetes</taxon>
        <taxon>Polyporales</taxon>
        <taxon>Polyporaceae</taxon>
        <taxon>Ganoderma</taxon>
    </lineage>
</organism>
<dbReference type="InterPro" id="IPR001789">
    <property type="entry name" value="Sig_transdc_resp-reg_receiver"/>
</dbReference>
<evidence type="ECO:0000256" key="1">
    <source>
        <dbReference type="ARBA" id="ARBA00012513"/>
    </source>
</evidence>
<evidence type="ECO:0000313" key="17">
    <source>
        <dbReference type="Proteomes" id="UP000230002"/>
    </source>
</evidence>
<dbReference type="PANTHER" id="PTHR24356:SF1">
    <property type="entry name" value="SERINE_THREONINE-PROTEIN KINASE GREATWALL"/>
    <property type="match status" value="1"/>
</dbReference>
<dbReference type="Pfam" id="PF00072">
    <property type="entry name" value="Response_reg"/>
    <property type="match status" value="1"/>
</dbReference>
<keyword evidence="3 10" id="KW-0597">Phosphoprotein</keyword>
<dbReference type="SUPFAM" id="SSF55785">
    <property type="entry name" value="PYP-like sensor domain (PAS domain)"/>
    <property type="match status" value="1"/>
</dbReference>
<protein>
    <recommendedName>
        <fullName evidence="1">non-specific serine/threonine protein kinase</fullName>
        <ecNumber evidence="1">2.7.11.1</ecNumber>
    </recommendedName>
</protein>
<keyword evidence="17" id="KW-1185">Reference proteome</keyword>
<comment type="catalytic activity">
    <reaction evidence="9">
        <text>L-seryl-[protein] + ATP = O-phospho-L-seryl-[protein] + ADP + H(+)</text>
        <dbReference type="Rhea" id="RHEA:17989"/>
        <dbReference type="Rhea" id="RHEA-COMP:9863"/>
        <dbReference type="Rhea" id="RHEA-COMP:11604"/>
        <dbReference type="ChEBI" id="CHEBI:15378"/>
        <dbReference type="ChEBI" id="CHEBI:29999"/>
        <dbReference type="ChEBI" id="CHEBI:30616"/>
        <dbReference type="ChEBI" id="CHEBI:83421"/>
        <dbReference type="ChEBI" id="CHEBI:456216"/>
        <dbReference type="EC" id="2.7.11.1"/>
    </reaction>
</comment>
<accession>A0A2G8STE5</accession>
<dbReference type="OrthoDB" id="162894at2759"/>
<dbReference type="GO" id="GO:0004674">
    <property type="term" value="F:protein serine/threonine kinase activity"/>
    <property type="evidence" value="ECO:0007669"/>
    <property type="project" value="UniProtKB-KW"/>
</dbReference>
<dbReference type="Gene3D" id="3.30.200.20">
    <property type="entry name" value="Phosphorylase Kinase, domain 1"/>
    <property type="match status" value="2"/>
</dbReference>
<dbReference type="Proteomes" id="UP000230002">
    <property type="component" value="Unassembled WGS sequence"/>
</dbReference>
<feature type="domain" description="Response regulatory" evidence="14">
    <location>
        <begin position="1748"/>
        <end position="1864"/>
    </location>
</feature>
<dbReference type="InterPro" id="IPR035965">
    <property type="entry name" value="PAS-like_dom_sf"/>
</dbReference>
<gene>
    <name evidence="16" type="ORF">GSI_00738</name>
</gene>
<feature type="compositionally biased region" description="Polar residues" evidence="12">
    <location>
        <begin position="1054"/>
        <end position="1067"/>
    </location>
</feature>
<dbReference type="SMART" id="SM00220">
    <property type="entry name" value="S_TKc"/>
    <property type="match status" value="1"/>
</dbReference>
<evidence type="ECO:0000256" key="4">
    <source>
        <dbReference type="ARBA" id="ARBA00022679"/>
    </source>
</evidence>
<dbReference type="InterPro" id="IPR000961">
    <property type="entry name" value="AGC-kinase_C"/>
</dbReference>
<feature type="compositionally biased region" description="Pro residues" evidence="12">
    <location>
        <begin position="1632"/>
        <end position="1641"/>
    </location>
</feature>
<evidence type="ECO:0000256" key="3">
    <source>
        <dbReference type="ARBA" id="ARBA00022553"/>
    </source>
</evidence>
<comment type="caution">
    <text evidence="16">The sequence shown here is derived from an EMBL/GenBank/DDBJ whole genome shotgun (WGS) entry which is preliminary data.</text>
</comment>
<comment type="catalytic activity">
    <reaction evidence="8">
        <text>L-threonyl-[protein] + ATP = O-phospho-L-threonyl-[protein] + ADP + H(+)</text>
        <dbReference type="Rhea" id="RHEA:46608"/>
        <dbReference type="Rhea" id="RHEA-COMP:11060"/>
        <dbReference type="Rhea" id="RHEA-COMP:11605"/>
        <dbReference type="ChEBI" id="CHEBI:15378"/>
        <dbReference type="ChEBI" id="CHEBI:30013"/>
        <dbReference type="ChEBI" id="CHEBI:30616"/>
        <dbReference type="ChEBI" id="CHEBI:61977"/>
        <dbReference type="ChEBI" id="CHEBI:456216"/>
        <dbReference type="EC" id="2.7.11.1"/>
    </reaction>
</comment>
<feature type="compositionally biased region" description="Low complexity" evidence="12">
    <location>
        <begin position="206"/>
        <end position="215"/>
    </location>
</feature>
<dbReference type="EMBL" id="AYKW01000001">
    <property type="protein sequence ID" value="PIL37046.1"/>
    <property type="molecule type" value="Genomic_DNA"/>
</dbReference>
<feature type="compositionally biased region" description="Low complexity" evidence="12">
    <location>
        <begin position="33"/>
        <end position="45"/>
    </location>
</feature>
<feature type="compositionally biased region" description="Low complexity" evidence="12">
    <location>
        <begin position="257"/>
        <end position="276"/>
    </location>
</feature>
<dbReference type="CDD" id="cd05579">
    <property type="entry name" value="STKc_MAST_like"/>
    <property type="match status" value="1"/>
</dbReference>
<dbReference type="PROSITE" id="PS51285">
    <property type="entry name" value="AGC_KINASE_CTER"/>
    <property type="match status" value="1"/>
</dbReference>
<feature type="domain" description="AGC-kinase C-terminal" evidence="15">
    <location>
        <begin position="1474"/>
        <end position="1575"/>
    </location>
</feature>
<evidence type="ECO:0000313" key="16">
    <source>
        <dbReference type="EMBL" id="PIL37046.1"/>
    </source>
</evidence>
<dbReference type="FunFam" id="1.10.510.10:FF:000340">
    <property type="entry name" value="Serine threonine protein kinase"/>
    <property type="match status" value="1"/>
</dbReference>
<dbReference type="CDD" id="cd17546">
    <property type="entry name" value="REC_hyHK_CKI1_RcsC-like"/>
    <property type="match status" value="1"/>
</dbReference>
<feature type="region of interest" description="Disordered" evidence="12">
    <location>
        <begin position="1245"/>
        <end position="1323"/>
    </location>
</feature>
<sequence length="1883" mass="207354">MSDSGVPRRQPPSPLVFSPSSVLDNSAHQQPTNNSAGNSHGSGSNTVSMPFVRRHVTRRLKAAKAECDKELQRVTNSITTFFEERLREGEQELEREQLERERDRESQAGDIEPLREAFVLQPQELRSALQFDEVSSDGGYDAEFEGHGHSRQRASLEEDRPKQPMLTHRTSSPGLLTASLSSTSPSSLRRHTTLPRERSVTVASYTGTSTPASLATPPPEAVSPRRQGEASRSGQWAGQSLASRRLSRTIHLPARPPRSGHSSRSTSRSRSPLPRSNYADSMPGRRSSRILVDDPVDPIMTTLYEIIAVATDVLDMSVNQLTANPKVCETLVQRVQNIGRAWDEHPDWHGRNWYVQVLLAIASLSRVVEWWEAEKQFWNFDENDDEQEESLTFVMKPAEEEIPANAPMQAVRPDQDDALKLSPEDENRLRMSRTTSANRRSRDEAPKEISSSAPQKEPDHPKLLSTKFDGPNESARVLATERLRLQAETAQSQNIVMELSLDGDHFIWINYAWRGVVGTDPEDYFGTRVSRLLAPSDWHVFRDATRRLQENDSRTIEVKFKIRIAGGDELSSQTNLYQQMEGSGLLMIDREDGRATHTMWVVRPVGSPEVLQAPPSILLETGDIGDEPASAEAAQVGFGDRNALEPVTPFPFARPINTAPILCRICECNVPQWYFEKHNETCSEVHRLEAEIAECNESISELRNTIRDLRGALDRSSPTTVPEYRAIPIYTPSSSPSSSSPLQLLRAPLKMKRMSVKKMQLQLLNQLEDVLQACSEVSIPALKEDESAEPIERQRLLSPTSERKISQVRHWNRPTIEDNALTQLIEDVDRLMRHKIDNVVRMQNTIKYSEKVRQEWEEKVERTLQCMEGSDDESSDEGDDPNESRDDSQDVQDDQSSTTSEYAFNGQQSSADPTPIASASPIPFSSGRDSSTASLVMSPSSLPSVSAIPLPTYWHHQPASVTAATYQTRCSTPSSISSPLALAAPIVASEQPPQLDLNEPSSGVTIRARRSPQNLEPKLLITPPLSPMVSPQDSMSSTAGTTSRRSHRRHSTAQPMISPTTSMSGTPLSPRLPSVAPLSRTTPTSIRDFEIIKPISKGAFGSVFLAKKKVTGDYFAIKVLKKADMIAKNQITNVKAERMILMKQAESPFVAKLYFTFQSKENLYLVMEYLNGGDCAALIKSLGSLPEEWTRNYIAEVVLGLDYLHQRGIVHRDLKPDNLLIDQHGHLKLTDFGLSRIGLLGRQTRAPLVPEQRGARGHTRGSPSSRPPSMDSAYMVPSPMFSADLQPGGGSYFTHRTPSLPRPGSSPYLPLTDDPSESSGSESLATGFLSFRRGGNTKQLSDSPLQSFASELANDLRSHPTPGGTPPGEQKVVGTPDYLAPETILGLRGDDAAVDWWALGVITYEFLYGIPPFHDETPEKVFENILSGRIEWHEEYVEVSPEAKDFMQRLMTLEPAKRLGANGADEVRQHAFFAGIDWDKVTTTEAAFIPQVTDPESTDYFDPRGAVLQLFHDSEQPALTQQFASDSPGLPAGASPEVPATTIPATLAREATASPSDDDFGSFSFKNLPVLKQANEDMIRRLKTETSQQQLAPLQHALSEPPNMHSRRRSISSRVGVKKPTSIVTPVDTTKPPLPTNPPSPATSTSSISSSVSRGPPTPGSAGSHARKPSEFGAVERFKLNHLEGDVSRRNSMPSRLRTASVSTTGDGSVSEWSNAVPITPVQFDTPPSSVASIDLKRAPDPSDRAVTCLLAEDNPITAKIIETLLIRLGCRCVVVADGSEAISVAMGDIKFDCILMDLHMPILDGEGAARYIKSTNNKNTATPIIAVSAYSGVEVTEGKELFAAYLPKPVQKADLVEAMRQLGFKTSTTQGRGLGTRLTSAR</sequence>
<dbReference type="Pfam" id="PF00069">
    <property type="entry name" value="Pkinase"/>
    <property type="match status" value="2"/>
</dbReference>
<evidence type="ECO:0000256" key="11">
    <source>
        <dbReference type="SAM" id="Coils"/>
    </source>
</evidence>
<evidence type="ECO:0000256" key="5">
    <source>
        <dbReference type="ARBA" id="ARBA00022741"/>
    </source>
</evidence>
<dbReference type="InterPro" id="IPR008271">
    <property type="entry name" value="Ser/Thr_kinase_AS"/>
</dbReference>
<evidence type="ECO:0000256" key="2">
    <source>
        <dbReference type="ARBA" id="ARBA00022527"/>
    </source>
</evidence>
<evidence type="ECO:0000256" key="7">
    <source>
        <dbReference type="ARBA" id="ARBA00022840"/>
    </source>
</evidence>
<dbReference type="PROSITE" id="PS50110">
    <property type="entry name" value="RESPONSE_REGULATORY"/>
    <property type="match status" value="1"/>
</dbReference>
<feature type="compositionally biased region" description="Basic and acidic residues" evidence="12">
    <location>
        <begin position="84"/>
        <end position="115"/>
    </location>
</feature>
<dbReference type="InterPro" id="IPR050236">
    <property type="entry name" value="Ser_Thr_kinase_AGC"/>
</dbReference>
<feature type="region of interest" description="Disordered" evidence="12">
    <location>
        <begin position="865"/>
        <end position="941"/>
    </location>
</feature>
<keyword evidence="6" id="KW-0418">Kinase</keyword>
<feature type="compositionally biased region" description="Basic and acidic residues" evidence="12">
    <location>
        <begin position="420"/>
        <end position="429"/>
    </location>
</feature>
<dbReference type="GO" id="GO:0005737">
    <property type="term" value="C:cytoplasm"/>
    <property type="evidence" value="ECO:0007669"/>
    <property type="project" value="TreeGrafter"/>
</dbReference>
<dbReference type="GO" id="GO:0005634">
    <property type="term" value="C:nucleus"/>
    <property type="evidence" value="ECO:0007669"/>
    <property type="project" value="TreeGrafter"/>
</dbReference>
<feature type="region of interest" description="Disordered" evidence="12">
    <location>
        <begin position="1685"/>
        <end position="1713"/>
    </location>
</feature>
<feature type="region of interest" description="Disordered" evidence="12">
    <location>
        <begin position="991"/>
        <end position="1079"/>
    </location>
</feature>